<dbReference type="PANTHER" id="PTHR43272">
    <property type="entry name" value="LONG-CHAIN-FATTY-ACID--COA LIGASE"/>
    <property type="match status" value="1"/>
</dbReference>
<dbReference type="GO" id="GO:0004467">
    <property type="term" value="F:long-chain fatty acid-CoA ligase activity"/>
    <property type="evidence" value="ECO:0007669"/>
    <property type="project" value="TreeGrafter"/>
</dbReference>
<comment type="caution">
    <text evidence="4">The sequence shown here is derived from an EMBL/GenBank/DDBJ whole genome shotgun (WGS) entry which is preliminary data.</text>
</comment>
<dbReference type="OrthoDB" id="9803968at2"/>
<dbReference type="CDD" id="cd05907">
    <property type="entry name" value="VL_LC_FACS_like"/>
    <property type="match status" value="1"/>
</dbReference>
<evidence type="ECO:0000256" key="1">
    <source>
        <dbReference type="ARBA" id="ARBA00022741"/>
    </source>
</evidence>
<dbReference type="STRING" id="1826909.A5893_03590"/>
<dbReference type="InterPro" id="IPR020845">
    <property type="entry name" value="AMP-binding_CS"/>
</dbReference>
<dbReference type="PROSITE" id="PS00455">
    <property type="entry name" value="AMP_BINDING"/>
    <property type="match status" value="1"/>
</dbReference>
<name>A0A179DNS6_9SPHI</name>
<evidence type="ECO:0000259" key="3">
    <source>
        <dbReference type="Pfam" id="PF00501"/>
    </source>
</evidence>
<proteinExistence type="predicted"/>
<dbReference type="InterPro" id="IPR000873">
    <property type="entry name" value="AMP-dep_synth/lig_dom"/>
</dbReference>
<dbReference type="EMBL" id="LWHJ01000011">
    <property type="protein sequence ID" value="OAQ42209.1"/>
    <property type="molecule type" value="Genomic_DNA"/>
</dbReference>
<dbReference type="GO" id="GO:0016020">
    <property type="term" value="C:membrane"/>
    <property type="evidence" value="ECO:0007669"/>
    <property type="project" value="TreeGrafter"/>
</dbReference>
<keyword evidence="2" id="KW-0067">ATP-binding</keyword>
<protein>
    <submittedName>
        <fullName evidence="4">AMP-dependent synthetase</fullName>
    </submittedName>
</protein>
<evidence type="ECO:0000313" key="5">
    <source>
        <dbReference type="Proteomes" id="UP000078459"/>
    </source>
</evidence>
<dbReference type="GO" id="GO:0005524">
    <property type="term" value="F:ATP binding"/>
    <property type="evidence" value="ECO:0007669"/>
    <property type="project" value="UniProtKB-KW"/>
</dbReference>
<dbReference type="InterPro" id="IPR042099">
    <property type="entry name" value="ANL_N_sf"/>
</dbReference>
<dbReference type="SUPFAM" id="SSF56801">
    <property type="entry name" value="Acetyl-CoA synthetase-like"/>
    <property type="match status" value="1"/>
</dbReference>
<feature type="domain" description="AMP-dependent synthetase/ligase" evidence="3">
    <location>
        <begin position="29"/>
        <end position="414"/>
    </location>
</feature>
<accession>A0A179DNS6</accession>
<dbReference type="Proteomes" id="UP000078459">
    <property type="component" value="Unassembled WGS sequence"/>
</dbReference>
<gene>
    <name evidence="4" type="ORF">A5893_03590</name>
</gene>
<evidence type="ECO:0000256" key="2">
    <source>
        <dbReference type="ARBA" id="ARBA00022840"/>
    </source>
</evidence>
<dbReference type="Pfam" id="PF00501">
    <property type="entry name" value="AMP-binding"/>
    <property type="match status" value="1"/>
</dbReference>
<keyword evidence="1" id="KW-0547">Nucleotide-binding</keyword>
<sequence>MEKLSRVFDLLSYNKELYNTSDILATKIDNDWKKYSIDEFISTSNAISRGLLSLKIAKNDKVAIMSENRPEWNFCDFGIMQIGATQVPMYPTLAENDIKFILNDAEIKIIFVSSKQIYDKILNVKNESNLDLKIYTFDKIKSLPYWEEIKNLGEENANIDLEIHKSKITKDDLLTLIYTSGTTGTPKGVMLTHDNLLSNVLFSAPMYPKEITRALSFLPLSHIFERMVCYMYFYLGIAVYYAESMDTIVANLAEVKPHCFTTVPRLLEKVYDRIVAKGHELSGVKKSLFFWALKLGHQYELEGKNGLWYEIQLKIARKLIFSKWRDALGGEILCIVSGGAALQERLARVFWGANIKVLEGYGLTETSPVIAVNGPFVGQTKFGTVGKVLGNLQVKIAEDGEILVKGPSVTKAYYKRPDATTETIVDGWFHTGDIGELKDGFLAITDRKKEVFKTAGGKYISPQVLENKFKESVYIEQIMIVGENMKFPSALIVPNFDNLKEWAKRNGIIETEPEQLVKNVKVCEKIWDEVSKLNVGFGHWEQVKKIALLANEFTIDGGELTPKLSIKRKVVMNKNKEIIERIYASVDANEHHVI</sequence>
<dbReference type="PANTHER" id="PTHR43272:SF33">
    <property type="entry name" value="AMP-BINDING DOMAIN-CONTAINING PROTEIN-RELATED"/>
    <property type="match status" value="1"/>
</dbReference>
<dbReference type="Pfam" id="PF23562">
    <property type="entry name" value="AMP-binding_C_3"/>
    <property type="match status" value="1"/>
</dbReference>
<reference evidence="4 5" key="2">
    <citation type="submission" date="2016-06" db="EMBL/GenBank/DDBJ databases">
        <title>Pedobacter psychrophilus sp. nov., isolated from Antarctic fragmentary rock.</title>
        <authorList>
            <person name="Svec P."/>
        </authorList>
    </citation>
    <scope>NUCLEOTIDE SEQUENCE [LARGE SCALE GENOMIC DNA]</scope>
    <source>
        <strain evidence="4 5">CCM 8644</strain>
    </source>
</reference>
<reference evidence="4 5" key="1">
    <citation type="submission" date="2016-04" db="EMBL/GenBank/DDBJ databases">
        <authorList>
            <person name="Evans L.H."/>
            <person name="Alamgir A."/>
            <person name="Owens N."/>
            <person name="Weber N.D."/>
            <person name="Virtaneva K."/>
            <person name="Barbian K."/>
            <person name="Babar A."/>
            <person name="Rosenke K."/>
        </authorList>
    </citation>
    <scope>NUCLEOTIDE SEQUENCE [LARGE SCALE GENOMIC DNA]</scope>
    <source>
        <strain evidence="4 5">CCM 8644</strain>
    </source>
</reference>
<dbReference type="Gene3D" id="3.40.50.12780">
    <property type="entry name" value="N-terminal domain of ligase-like"/>
    <property type="match status" value="1"/>
</dbReference>
<dbReference type="RefSeq" id="WP_068821239.1">
    <property type="nucleotide sequence ID" value="NZ_LWHJ01000011.1"/>
</dbReference>
<dbReference type="AlphaFoldDB" id="A0A179DNS6"/>
<evidence type="ECO:0000313" key="4">
    <source>
        <dbReference type="EMBL" id="OAQ42209.1"/>
    </source>
</evidence>
<organism evidence="4 5">
    <name type="scientific">Pedobacter psychrophilus</name>
    <dbReference type="NCBI Taxonomy" id="1826909"/>
    <lineage>
        <taxon>Bacteria</taxon>
        <taxon>Pseudomonadati</taxon>
        <taxon>Bacteroidota</taxon>
        <taxon>Sphingobacteriia</taxon>
        <taxon>Sphingobacteriales</taxon>
        <taxon>Sphingobacteriaceae</taxon>
        <taxon>Pedobacter</taxon>
    </lineage>
</organism>
<keyword evidence="5" id="KW-1185">Reference proteome</keyword>